<dbReference type="InParanoid" id="A0A067QBI2"/>
<organism evidence="2 3">
    <name type="scientific">Jaapia argillacea MUCL 33604</name>
    <dbReference type="NCBI Taxonomy" id="933084"/>
    <lineage>
        <taxon>Eukaryota</taxon>
        <taxon>Fungi</taxon>
        <taxon>Dikarya</taxon>
        <taxon>Basidiomycota</taxon>
        <taxon>Agaricomycotina</taxon>
        <taxon>Agaricomycetes</taxon>
        <taxon>Agaricomycetidae</taxon>
        <taxon>Jaapiales</taxon>
        <taxon>Jaapiaceae</taxon>
        <taxon>Jaapia</taxon>
    </lineage>
</organism>
<protein>
    <submittedName>
        <fullName evidence="2">Uncharacterized protein</fullName>
    </submittedName>
</protein>
<gene>
    <name evidence="2" type="ORF">JAAARDRAFT_53716</name>
</gene>
<evidence type="ECO:0000313" key="2">
    <source>
        <dbReference type="EMBL" id="KDQ63510.1"/>
    </source>
</evidence>
<dbReference type="AlphaFoldDB" id="A0A067QBI2"/>
<evidence type="ECO:0000313" key="3">
    <source>
        <dbReference type="Proteomes" id="UP000027265"/>
    </source>
</evidence>
<accession>A0A067QBI2</accession>
<dbReference type="EMBL" id="KL197710">
    <property type="protein sequence ID" value="KDQ63510.1"/>
    <property type="molecule type" value="Genomic_DNA"/>
</dbReference>
<proteinExistence type="predicted"/>
<name>A0A067QBI2_9AGAM</name>
<dbReference type="HOGENOM" id="CLU_099919_0_0_1"/>
<sequence>MSIPRSKSAPQFVAHQRLELHTHIHGTRTPPHAGRRTLGIQDHRSLTAAHSPIHSPAATPRVEDPFNLGGFFPSHIGIVEEEQEWSWLRYSEEGGGFQAQREDVHPMFSPPVSEGEPSLPATPQSEPLTPQELEEEARKTIEGEDKFGVLSIHNPFHITDARPESYFPDLSLLSPYTDDDPVDDDALYNVLCALRRSHTLPKESKETRVGNLGELFSPVDEKPAEDGWTWSLSQGLRMLWA</sequence>
<reference evidence="3" key="1">
    <citation type="journal article" date="2014" name="Proc. Natl. Acad. Sci. U.S.A.">
        <title>Extensive sampling of basidiomycete genomes demonstrates inadequacy of the white-rot/brown-rot paradigm for wood decay fungi.</title>
        <authorList>
            <person name="Riley R."/>
            <person name="Salamov A.A."/>
            <person name="Brown D.W."/>
            <person name="Nagy L.G."/>
            <person name="Floudas D."/>
            <person name="Held B.W."/>
            <person name="Levasseur A."/>
            <person name="Lombard V."/>
            <person name="Morin E."/>
            <person name="Otillar R."/>
            <person name="Lindquist E.A."/>
            <person name="Sun H."/>
            <person name="LaButti K.M."/>
            <person name="Schmutz J."/>
            <person name="Jabbour D."/>
            <person name="Luo H."/>
            <person name="Baker S.E."/>
            <person name="Pisabarro A.G."/>
            <person name="Walton J.D."/>
            <person name="Blanchette R.A."/>
            <person name="Henrissat B."/>
            <person name="Martin F."/>
            <person name="Cullen D."/>
            <person name="Hibbett D.S."/>
            <person name="Grigoriev I.V."/>
        </authorList>
    </citation>
    <scope>NUCLEOTIDE SEQUENCE [LARGE SCALE GENOMIC DNA]</scope>
    <source>
        <strain evidence="3">MUCL 33604</strain>
    </source>
</reference>
<dbReference type="Proteomes" id="UP000027265">
    <property type="component" value="Unassembled WGS sequence"/>
</dbReference>
<dbReference type="OrthoDB" id="3205299at2759"/>
<keyword evidence="3" id="KW-1185">Reference proteome</keyword>
<evidence type="ECO:0000256" key="1">
    <source>
        <dbReference type="SAM" id="MobiDB-lite"/>
    </source>
</evidence>
<feature type="region of interest" description="Disordered" evidence="1">
    <location>
        <begin position="107"/>
        <end position="131"/>
    </location>
</feature>